<proteinExistence type="predicted"/>
<dbReference type="EMBL" id="UYSU01034445">
    <property type="protein sequence ID" value="VDL94428.1"/>
    <property type="molecule type" value="Genomic_DNA"/>
</dbReference>
<reference evidence="3" key="1">
    <citation type="submission" date="2016-06" db="UniProtKB">
        <authorList>
            <consortium name="WormBaseParasite"/>
        </authorList>
    </citation>
    <scope>IDENTIFICATION</scope>
</reference>
<protein>
    <submittedName>
        <fullName evidence="3">Secreted protein</fullName>
    </submittedName>
</protein>
<evidence type="ECO:0000313" key="1">
    <source>
        <dbReference type="EMBL" id="VDL94428.1"/>
    </source>
</evidence>
<evidence type="ECO:0000313" key="3">
    <source>
        <dbReference type="WBParaSite" id="SSLN_0000835301-mRNA-1"/>
    </source>
</evidence>
<reference evidence="1 2" key="2">
    <citation type="submission" date="2018-11" db="EMBL/GenBank/DDBJ databases">
        <authorList>
            <consortium name="Pathogen Informatics"/>
        </authorList>
    </citation>
    <scope>NUCLEOTIDE SEQUENCE [LARGE SCALE GENOMIC DNA]</scope>
    <source>
        <strain evidence="1 2">NST_G2</strain>
    </source>
</reference>
<dbReference type="Proteomes" id="UP000275846">
    <property type="component" value="Unassembled WGS sequence"/>
</dbReference>
<keyword evidence="2" id="KW-1185">Reference proteome</keyword>
<organism evidence="3">
    <name type="scientific">Schistocephalus solidus</name>
    <name type="common">Tapeworm</name>
    <dbReference type="NCBI Taxonomy" id="70667"/>
    <lineage>
        <taxon>Eukaryota</taxon>
        <taxon>Metazoa</taxon>
        <taxon>Spiralia</taxon>
        <taxon>Lophotrochozoa</taxon>
        <taxon>Platyhelminthes</taxon>
        <taxon>Cestoda</taxon>
        <taxon>Eucestoda</taxon>
        <taxon>Diphyllobothriidea</taxon>
        <taxon>Diphyllobothriidae</taxon>
        <taxon>Schistocephalus</taxon>
    </lineage>
</organism>
<gene>
    <name evidence="1" type="ORF">SSLN_LOCUS8043</name>
</gene>
<name>A0A183SUZ5_SCHSO</name>
<dbReference type="WBParaSite" id="SSLN_0000835301-mRNA-1">
    <property type="protein sequence ID" value="SSLN_0000835301-mRNA-1"/>
    <property type="gene ID" value="SSLN_0000835301"/>
</dbReference>
<accession>A0A183SUZ5</accession>
<evidence type="ECO:0000313" key="2">
    <source>
        <dbReference type="Proteomes" id="UP000275846"/>
    </source>
</evidence>
<sequence length="195" mass="21350">MLLPQRPPKSLGLLIPRADVFQKKIQDIFQNFWVLTLLKLSSVLMALTDSESCAGLHAECNIAGSADLNRLISQLTANSRSPTYLLVQNTGSVTMNGEPPMTLALLDTRQWTLSVGEQQKSIPKQLVIFVNSAQKHCGPVKVSSLCSHLVKIASPNVSPSFVYGLQNGIQGVVPHKHCMVTYAERRHGNDIVYTA</sequence>
<dbReference type="AlphaFoldDB" id="A0A183SUZ5"/>